<dbReference type="EMBL" id="JANBUP010000124">
    <property type="protein sequence ID" value="KAJ2812981.1"/>
    <property type="molecule type" value="Genomic_DNA"/>
</dbReference>
<evidence type="ECO:0000313" key="1">
    <source>
        <dbReference type="EMBL" id="KAJ2812981.1"/>
    </source>
</evidence>
<evidence type="ECO:0000313" key="2">
    <source>
        <dbReference type="Proteomes" id="UP001140096"/>
    </source>
</evidence>
<sequence>MSDIDDFYTARNLLYLGAYPQALANLSGLPRTCNELELKSLQYRAYLGQGNTALVLAEIPPTSHPTLLAIRHLALNDAAGTQTLASDAANQQSATFAAIAAQTLASAGLTDDALRLLDQHPRSLECVLLTVAIYLTIDRVDLAQKLVARARTWSDDAPLAQLAEAWTALAQGKVNEAHYALLELAQASSVDTVRLYCALAVTKMHLAQYAEAEALLQSALEKDPNHPDTLANLAICASLSANSAARARYLSQLAHAAPAHPFLLDLDMAGARFDAALAQVK</sequence>
<protein>
    <submittedName>
        <fullName evidence="1">Uncharacterized protein</fullName>
    </submittedName>
</protein>
<reference evidence="1" key="1">
    <citation type="submission" date="2022-07" db="EMBL/GenBank/DDBJ databases">
        <title>Phylogenomic reconstructions and comparative analyses of Kickxellomycotina fungi.</title>
        <authorList>
            <person name="Reynolds N.K."/>
            <person name="Stajich J.E."/>
            <person name="Barry K."/>
            <person name="Grigoriev I.V."/>
            <person name="Crous P."/>
            <person name="Smith M.E."/>
        </authorList>
    </citation>
    <scope>NUCLEOTIDE SEQUENCE</scope>
    <source>
        <strain evidence="1">CBS 102833</strain>
    </source>
</reference>
<organism evidence="1 2">
    <name type="scientific">Coemansia furcata</name>
    <dbReference type="NCBI Taxonomy" id="417177"/>
    <lineage>
        <taxon>Eukaryota</taxon>
        <taxon>Fungi</taxon>
        <taxon>Fungi incertae sedis</taxon>
        <taxon>Zoopagomycota</taxon>
        <taxon>Kickxellomycotina</taxon>
        <taxon>Kickxellomycetes</taxon>
        <taxon>Kickxellales</taxon>
        <taxon>Kickxellaceae</taxon>
        <taxon>Coemansia</taxon>
    </lineage>
</organism>
<keyword evidence="2" id="KW-1185">Reference proteome</keyword>
<dbReference type="Proteomes" id="UP001140096">
    <property type="component" value="Unassembled WGS sequence"/>
</dbReference>
<name>A0ACC1LQ12_9FUNG</name>
<comment type="caution">
    <text evidence="1">The sequence shown here is derived from an EMBL/GenBank/DDBJ whole genome shotgun (WGS) entry which is preliminary data.</text>
</comment>
<gene>
    <name evidence="1" type="ORF">H4S07_001009</name>
</gene>
<proteinExistence type="predicted"/>
<accession>A0ACC1LQ12</accession>